<dbReference type="GO" id="GO:0071765">
    <property type="term" value="P:nuclear inner membrane organization"/>
    <property type="evidence" value="ECO:0007669"/>
    <property type="project" value="InterPro"/>
</dbReference>
<name>L8WT17_THACA</name>
<reference evidence="9 10" key="1">
    <citation type="journal article" date="2013" name="Nat. Commun.">
        <title>The evolution and pathogenic mechanisms of the rice sheath blight pathogen.</title>
        <authorList>
            <person name="Zheng A."/>
            <person name="Lin R."/>
            <person name="Xu L."/>
            <person name="Qin P."/>
            <person name="Tang C."/>
            <person name="Ai P."/>
            <person name="Zhang D."/>
            <person name="Liu Y."/>
            <person name="Sun Z."/>
            <person name="Feng H."/>
            <person name="Wang Y."/>
            <person name="Chen Y."/>
            <person name="Liang X."/>
            <person name="Fu R."/>
            <person name="Li Q."/>
            <person name="Zhang J."/>
            <person name="Yu X."/>
            <person name="Xie Z."/>
            <person name="Ding L."/>
            <person name="Guan P."/>
            <person name="Tang J."/>
            <person name="Liang Y."/>
            <person name="Wang S."/>
            <person name="Deng Q."/>
            <person name="Li S."/>
            <person name="Zhu J."/>
            <person name="Wang L."/>
            <person name="Liu H."/>
            <person name="Li P."/>
        </authorList>
    </citation>
    <scope>NUCLEOTIDE SEQUENCE [LARGE SCALE GENOMIC DNA]</scope>
    <source>
        <strain evidence="10">AG-1 IA</strain>
    </source>
</reference>
<dbReference type="EMBL" id="AFRT01001597">
    <property type="protein sequence ID" value="ELU39878.1"/>
    <property type="molecule type" value="Genomic_DNA"/>
</dbReference>
<keyword evidence="3 7" id="KW-1133">Transmembrane helix</keyword>
<feature type="domain" description="Ima1 N-terminal" evidence="8">
    <location>
        <begin position="10"/>
        <end position="130"/>
    </location>
</feature>
<gene>
    <name evidence="9" type="ORF">AG1IA_06100</name>
</gene>
<keyword evidence="5" id="KW-0539">Nucleus</keyword>
<dbReference type="HOGENOM" id="CLU_036826_0_0_1"/>
<dbReference type="Pfam" id="PF09779">
    <property type="entry name" value="Ima1_N"/>
    <property type="match status" value="1"/>
</dbReference>
<dbReference type="GO" id="GO:0034992">
    <property type="term" value="C:microtubule organizing center attachment site"/>
    <property type="evidence" value="ECO:0007669"/>
    <property type="project" value="TreeGrafter"/>
</dbReference>
<accession>L8WT17</accession>
<dbReference type="InterPro" id="IPR042321">
    <property type="entry name" value="Ima1"/>
</dbReference>
<evidence type="ECO:0000256" key="3">
    <source>
        <dbReference type="ARBA" id="ARBA00022989"/>
    </source>
</evidence>
<dbReference type="InterPro" id="IPR018617">
    <property type="entry name" value="Ima1_N"/>
</dbReference>
<dbReference type="PANTHER" id="PTHR28538:SF1">
    <property type="entry name" value="INTEGRAL INNER NUCLEAR MEMBRANE PROTEIN IMA1"/>
    <property type="match status" value="1"/>
</dbReference>
<feature type="region of interest" description="Disordered" evidence="6">
    <location>
        <begin position="329"/>
        <end position="348"/>
    </location>
</feature>
<sequence>MIRRNLNAKTCHFCNTSITGIHTGDFKCPHCDSWNMFDKNGRLVSDHPAMHDEMLNTDSFAKRASPNRNRLPPSFSTSVFCHSCQTNQTLIMNLLSNYLPPSSRLTEFPAYKESLYARYPPVCANCQPAVDEQIQQKDSMAKSAALGGWLQASARRSKSPGSGFGEKPPGTIGRQVVVWNIRGALWLGTTLWWLLTDIQGGLLYPPPPKSLPCPNLIIGVLSILWQFWDPTWKSLQRTHLQGHEARVEGKRCQGLIWTCRAILILAIRSQAPLMSRGGFWFALCLEFVVRGFFIGSNTDNPVLIIHQANLLAFRSIRIIRPPRIRLVSSSRTHHTPKPKGGSLTTFGESNSEQPVEVPAFSGLSLSSFSPTRPTRSVNPIFGVTSLPQSQSQPQFQSLSGDYNDTEATDAMDWTPAVAYTRDEAAELLRPARFAPEKPTGLEGLIEKFGISEDEARKPTGNQRSSTNARVSGVEKGIFIGAFSALGLVGILVFVVTWWPQWLASQQNTGQVLTPQHIVEGL</sequence>
<dbReference type="GO" id="GO:0034506">
    <property type="term" value="C:chromosome, centromeric core domain"/>
    <property type="evidence" value="ECO:0007669"/>
    <property type="project" value="TreeGrafter"/>
</dbReference>
<evidence type="ECO:0000313" key="9">
    <source>
        <dbReference type="EMBL" id="ELU39878.1"/>
    </source>
</evidence>
<keyword evidence="2 7" id="KW-0812">Transmembrane</keyword>
<evidence type="ECO:0000256" key="7">
    <source>
        <dbReference type="SAM" id="Phobius"/>
    </source>
</evidence>
<dbReference type="OMA" id="CQTNQML"/>
<dbReference type="OrthoDB" id="5966927at2759"/>
<dbReference type="GO" id="GO:0044732">
    <property type="term" value="C:mitotic spindle pole body"/>
    <property type="evidence" value="ECO:0007669"/>
    <property type="project" value="TreeGrafter"/>
</dbReference>
<organism evidence="9 10">
    <name type="scientific">Thanatephorus cucumeris (strain AG1-IA)</name>
    <name type="common">Rice sheath blight fungus</name>
    <name type="synonym">Rhizoctonia solani</name>
    <dbReference type="NCBI Taxonomy" id="983506"/>
    <lineage>
        <taxon>Eukaryota</taxon>
        <taxon>Fungi</taxon>
        <taxon>Dikarya</taxon>
        <taxon>Basidiomycota</taxon>
        <taxon>Agaricomycotina</taxon>
        <taxon>Agaricomycetes</taxon>
        <taxon>Cantharellales</taxon>
        <taxon>Ceratobasidiaceae</taxon>
        <taxon>Rhizoctonia</taxon>
        <taxon>Rhizoctonia solani AG-1</taxon>
    </lineage>
</organism>
<keyword evidence="10" id="KW-1185">Reference proteome</keyword>
<evidence type="ECO:0000256" key="6">
    <source>
        <dbReference type="SAM" id="MobiDB-lite"/>
    </source>
</evidence>
<comment type="subcellular location">
    <subcellularLocation>
        <location evidence="1">Nucleus inner membrane</location>
        <topology evidence="1">Multi-pass membrane protein</topology>
    </subcellularLocation>
</comment>
<comment type="caution">
    <text evidence="9">The sequence shown here is derived from an EMBL/GenBank/DDBJ whole genome shotgun (WGS) entry which is preliminary data.</text>
</comment>
<keyword evidence="4 7" id="KW-0472">Membrane</keyword>
<evidence type="ECO:0000259" key="8">
    <source>
        <dbReference type="Pfam" id="PF09779"/>
    </source>
</evidence>
<dbReference type="PANTHER" id="PTHR28538">
    <property type="entry name" value="INTEGRAL INNER NUCLEAR MEMBRANE PROTEIN IMA1"/>
    <property type="match status" value="1"/>
</dbReference>
<evidence type="ECO:0000256" key="1">
    <source>
        <dbReference type="ARBA" id="ARBA00004473"/>
    </source>
</evidence>
<dbReference type="AlphaFoldDB" id="L8WT17"/>
<dbReference type="GO" id="GO:0005637">
    <property type="term" value="C:nuclear inner membrane"/>
    <property type="evidence" value="ECO:0007669"/>
    <property type="project" value="UniProtKB-SubCell"/>
</dbReference>
<dbReference type="Proteomes" id="UP000011668">
    <property type="component" value="Unassembled WGS sequence"/>
</dbReference>
<evidence type="ECO:0000313" key="10">
    <source>
        <dbReference type="Proteomes" id="UP000011668"/>
    </source>
</evidence>
<proteinExistence type="predicted"/>
<feature type="transmembrane region" description="Helical" evidence="7">
    <location>
        <begin position="477"/>
        <end position="498"/>
    </location>
</feature>
<evidence type="ECO:0000256" key="2">
    <source>
        <dbReference type="ARBA" id="ARBA00022692"/>
    </source>
</evidence>
<protein>
    <recommendedName>
        <fullName evidence="8">Ima1 N-terminal domain-containing protein</fullName>
    </recommendedName>
</protein>
<evidence type="ECO:0000256" key="5">
    <source>
        <dbReference type="ARBA" id="ARBA00023242"/>
    </source>
</evidence>
<evidence type="ECO:0000256" key="4">
    <source>
        <dbReference type="ARBA" id="ARBA00023136"/>
    </source>
</evidence>